<evidence type="ECO:0000313" key="1">
    <source>
        <dbReference type="EMBL" id="QBK88860.1"/>
    </source>
</evidence>
<organism evidence="1">
    <name type="scientific">Mimivirus LCMiAC01</name>
    <dbReference type="NCBI Taxonomy" id="2506608"/>
    <lineage>
        <taxon>Viruses</taxon>
        <taxon>Varidnaviria</taxon>
        <taxon>Bamfordvirae</taxon>
        <taxon>Nucleocytoviricota</taxon>
        <taxon>Megaviricetes</taxon>
        <taxon>Imitervirales</taxon>
        <taxon>Mimiviridae</taxon>
        <taxon>Klosneuvirinae</taxon>
    </lineage>
</organism>
<protein>
    <submittedName>
        <fullName evidence="1">Uncharacterized protein</fullName>
    </submittedName>
</protein>
<gene>
    <name evidence="1" type="ORF">LCMiAC01_05420</name>
</gene>
<dbReference type="EMBL" id="MK500401">
    <property type="protein sequence ID" value="QBK88860.1"/>
    <property type="molecule type" value="Genomic_DNA"/>
</dbReference>
<reference evidence="1" key="1">
    <citation type="journal article" date="2019" name="MBio">
        <title>Virus Genomes from Deep Sea Sediments Expand the Ocean Megavirome and Support Independent Origins of Viral Gigantism.</title>
        <authorList>
            <person name="Backstrom D."/>
            <person name="Yutin N."/>
            <person name="Jorgensen S.L."/>
            <person name="Dharamshi J."/>
            <person name="Homa F."/>
            <person name="Zaremba-Niedwiedzka K."/>
            <person name="Spang A."/>
            <person name="Wolf Y.I."/>
            <person name="Koonin E.V."/>
            <person name="Ettema T.J."/>
        </authorList>
    </citation>
    <scope>NUCLEOTIDE SEQUENCE</scope>
</reference>
<accession>A0A481Z0S5</accession>
<proteinExistence type="predicted"/>
<name>A0A481Z0S5_9VIRU</name>
<sequence>MSNIYYEDQYDSNNYEDTEYDSIYTTYDEINDIETVLSNMRDDAYNMWRDVIEPYINNYNTNYILNKLVISGPSTFTRFILNQNKQYIKLTKRLNQLYNKIQSHA</sequence>